<organism evidence="4 5">
    <name type="scientific">Rosa chinensis</name>
    <name type="common">China rose</name>
    <dbReference type="NCBI Taxonomy" id="74649"/>
    <lineage>
        <taxon>Eukaryota</taxon>
        <taxon>Viridiplantae</taxon>
        <taxon>Streptophyta</taxon>
        <taxon>Embryophyta</taxon>
        <taxon>Tracheophyta</taxon>
        <taxon>Spermatophyta</taxon>
        <taxon>Magnoliopsida</taxon>
        <taxon>eudicotyledons</taxon>
        <taxon>Gunneridae</taxon>
        <taxon>Pentapetalae</taxon>
        <taxon>rosids</taxon>
        <taxon>fabids</taxon>
        <taxon>Rosales</taxon>
        <taxon>Rosaceae</taxon>
        <taxon>Rosoideae</taxon>
        <taxon>Rosoideae incertae sedis</taxon>
        <taxon>Rosa</taxon>
    </lineage>
</organism>
<dbReference type="AlphaFoldDB" id="A0A2P6PW02"/>
<evidence type="ECO:0000313" key="4">
    <source>
        <dbReference type="EMBL" id="PRQ26112.1"/>
    </source>
</evidence>
<dbReference type="PANTHER" id="PTHR15615">
    <property type="match status" value="1"/>
</dbReference>
<evidence type="ECO:0000256" key="2">
    <source>
        <dbReference type="ARBA" id="ARBA00022618"/>
    </source>
</evidence>
<dbReference type="SUPFAM" id="SSF47954">
    <property type="entry name" value="Cyclin-like"/>
    <property type="match status" value="1"/>
</dbReference>
<keyword evidence="5" id="KW-1185">Reference proteome</keyword>
<comment type="similarity">
    <text evidence="1">Belongs to the cyclin family. Cyclin U/P subfamily.</text>
</comment>
<evidence type="ECO:0000313" key="5">
    <source>
        <dbReference type="Proteomes" id="UP000238479"/>
    </source>
</evidence>
<name>A0A2P6PW02_ROSCH</name>
<evidence type="ECO:0000256" key="1">
    <source>
        <dbReference type="ARBA" id="ARBA00007215"/>
    </source>
</evidence>
<dbReference type="InterPro" id="IPR036915">
    <property type="entry name" value="Cyclin-like_sf"/>
</dbReference>
<dbReference type="OMA" id="SCKSELM"/>
<protein>
    <submittedName>
        <fullName evidence="4">Putative cyclin</fullName>
    </submittedName>
</protein>
<dbReference type="PANTHER" id="PTHR15615:SF108">
    <property type="entry name" value="PROTEIN CNPPD1"/>
    <property type="match status" value="1"/>
</dbReference>
<dbReference type="Proteomes" id="UP000238479">
    <property type="component" value="Chromosome 6"/>
</dbReference>
<dbReference type="STRING" id="74649.A0A2P6PW02"/>
<keyword evidence="3" id="KW-0131">Cell cycle</keyword>
<dbReference type="EMBL" id="PDCK01000044">
    <property type="protein sequence ID" value="PRQ26112.1"/>
    <property type="molecule type" value="Genomic_DNA"/>
</dbReference>
<sequence length="214" mass="24153">MGSLGLDNENLGTDVYFSLGLKQSGKGAMKFPPRVLSPLSSLLERSVQSNEMHMEAAEIKEVTIFHGLRAPPLSIRQYIDRVFKYSGCSPSCFVVAKIYVDRYLQSTQVHLTSFNVHRLLITSVMLAAKFIDDAFFNNAYYAKVGGVSTAELNRLEMKFLFTIDFRLQVSIDTFKKYCSQLEKEDAVHQIERSIQACGVKEDEIVISSSQRMIT</sequence>
<comment type="caution">
    <text evidence="4">The sequence shown here is derived from an EMBL/GenBank/DDBJ whole genome shotgun (WGS) entry which is preliminary data.</text>
</comment>
<dbReference type="GO" id="GO:0019901">
    <property type="term" value="F:protein kinase binding"/>
    <property type="evidence" value="ECO:0007669"/>
    <property type="project" value="InterPro"/>
</dbReference>
<dbReference type="Gene3D" id="1.10.472.10">
    <property type="entry name" value="Cyclin-like"/>
    <property type="match status" value="1"/>
</dbReference>
<dbReference type="Pfam" id="PF08613">
    <property type="entry name" value="Cyclin"/>
    <property type="match status" value="1"/>
</dbReference>
<dbReference type="InterPro" id="IPR013922">
    <property type="entry name" value="Cyclin_PHO80-like"/>
</dbReference>
<evidence type="ECO:0000256" key="3">
    <source>
        <dbReference type="ARBA" id="ARBA00023306"/>
    </source>
</evidence>
<dbReference type="GO" id="GO:0051301">
    <property type="term" value="P:cell division"/>
    <property type="evidence" value="ECO:0007669"/>
    <property type="project" value="UniProtKB-KW"/>
</dbReference>
<dbReference type="OrthoDB" id="337735at2759"/>
<accession>A0A2P6PW02</accession>
<reference evidence="4 5" key="1">
    <citation type="journal article" date="2018" name="Nat. Genet.">
        <title>The Rosa genome provides new insights in the design of modern roses.</title>
        <authorList>
            <person name="Bendahmane M."/>
        </authorList>
    </citation>
    <scope>NUCLEOTIDE SEQUENCE [LARGE SCALE GENOMIC DNA]</scope>
    <source>
        <strain evidence="5">cv. Old Blush</strain>
    </source>
</reference>
<gene>
    <name evidence="4" type="ORF">RchiOBHm_Chr6g0291021</name>
</gene>
<keyword evidence="2" id="KW-0132">Cell division</keyword>
<dbReference type="Gramene" id="PRQ26112">
    <property type="protein sequence ID" value="PRQ26112"/>
    <property type="gene ID" value="RchiOBHm_Chr6g0291021"/>
</dbReference>
<proteinExistence type="inferred from homology"/>